<organism evidence="7 8">
    <name type="scientific">Polypedilum vanderplanki</name>
    <name type="common">Sleeping chironomid midge</name>
    <dbReference type="NCBI Taxonomy" id="319348"/>
    <lineage>
        <taxon>Eukaryota</taxon>
        <taxon>Metazoa</taxon>
        <taxon>Ecdysozoa</taxon>
        <taxon>Arthropoda</taxon>
        <taxon>Hexapoda</taxon>
        <taxon>Insecta</taxon>
        <taxon>Pterygota</taxon>
        <taxon>Neoptera</taxon>
        <taxon>Endopterygota</taxon>
        <taxon>Diptera</taxon>
        <taxon>Nematocera</taxon>
        <taxon>Chironomoidea</taxon>
        <taxon>Chironomidae</taxon>
        <taxon>Chironominae</taxon>
        <taxon>Polypedilum</taxon>
        <taxon>Polypedilum</taxon>
    </lineage>
</organism>
<keyword evidence="8" id="KW-1185">Reference proteome</keyword>
<comment type="caution">
    <text evidence="7">The sequence shown here is derived from an EMBL/GenBank/DDBJ whole genome shotgun (WGS) entry which is preliminary data.</text>
</comment>
<feature type="transmembrane region" description="Helical" evidence="5">
    <location>
        <begin position="61"/>
        <end position="84"/>
    </location>
</feature>
<reference evidence="7" key="1">
    <citation type="submission" date="2021-03" db="EMBL/GenBank/DDBJ databases">
        <title>Chromosome level genome of the anhydrobiotic midge Polypedilum vanderplanki.</title>
        <authorList>
            <person name="Yoshida Y."/>
            <person name="Kikawada T."/>
            <person name="Gusev O."/>
        </authorList>
    </citation>
    <scope>NUCLEOTIDE SEQUENCE</scope>
    <source>
        <strain evidence="7">NIAS01</strain>
        <tissue evidence="7">Whole body or cell culture</tissue>
    </source>
</reference>
<accession>A0A9J6CMG0</accession>
<dbReference type="AlphaFoldDB" id="A0A9J6CMG0"/>
<feature type="transmembrane region" description="Helical" evidence="5">
    <location>
        <begin position="258"/>
        <end position="277"/>
    </location>
</feature>
<evidence type="ECO:0000313" key="8">
    <source>
        <dbReference type="Proteomes" id="UP001107558"/>
    </source>
</evidence>
<name>A0A9J6CMG0_POLVA</name>
<comment type="subcellular location">
    <subcellularLocation>
        <location evidence="1">Membrane</location>
        <topology evidence="1">Multi-pass membrane protein</topology>
    </subcellularLocation>
</comment>
<feature type="transmembrane region" description="Helical" evidence="5">
    <location>
        <begin position="328"/>
        <end position="348"/>
    </location>
</feature>
<evidence type="ECO:0000256" key="3">
    <source>
        <dbReference type="ARBA" id="ARBA00022989"/>
    </source>
</evidence>
<dbReference type="Proteomes" id="UP001107558">
    <property type="component" value="Chromosome 1"/>
</dbReference>
<evidence type="ECO:0000313" key="7">
    <source>
        <dbReference type="EMBL" id="KAG5683149.1"/>
    </source>
</evidence>
<dbReference type="GO" id="GO:0022857">
    <property type="term" value="F:transmembrane transporter activity"/>
    <property type="evidence" value="ECO:0007669"/>
    <property type="project" value="InterPro"/>
</dbReference>
<keyword evidence="2 5" id="KW-0812">Transmembrane</keyword>
<dbReference type="PANTHER" id="PTHR48021:SF39">
    <property type="entry name" value="MAJOR FACILITATOR SUPERFAMILY (MFS) PROFILE DOMAIN-CONTAINING PROTEIN"/>
    <property type="match status" value="1"/>
</dbReference>
<dbReference type="PROSITE" id="PS00217">
    <property type="entry name" value="SUGAR_TRANSPORT_2"/>
    <property type="match status" value="1"/>
</dbReference>
<feature type="transmembrane region" description="Helical" evidence="5">
    <location>
        <begin position="147"/>
        <end position="168"/>
    </location>
</feature>
<dbReference type="SUPFAM" id="SSF103473">
    <property type="entry name" value="MFS general substrate transporter"/>
    <property type="match status" value="1"/>
</dbReference>
<feature type="transmembrane region" description="Helical" evidence="5">
    <location>
        <begin position="91"/>
        <end position="107"/>
    </location>
</feature>
<feature type="transmembrane region" description="Helical" evidence="5">
    <location>
        <begin position="297"/>
        <end position="321"/>
    </location>
</feature>
<dbReference type="InterPro" id="IPR036259">
    <property type="entry name" value="MFS_trans_sf"/>
</dbReference>
<proteinExistence type="predicted"/>
<dbReference type="EMBL" id="JADBJN010000001">
    <property type="protein sequence ID" value="KAG5683149.1"/>
    <property type="molecule type" value="Genomic_DNA"/>
</dbReference>
<feature type="transmembrane region" description="Helical" evidence="5">
    <location>
        <begin position="174"/>
        <end position="192"/>
    </location>
</feature>
<keyword evidence="4 5" id="KW-0472">Membrane</keyword>
<dbReference type="PROSITE" id="PS50850">
    <property type="entry name" value="MFS"/>
    <property type="match status" value="1"/>
</dbReference>
<evidence type="ECO:0000259" key="6">
    <source>
        <dbReference type="PROSITE" id="PS50850"/>
    </source>
</evidence>
<dbReference type="PANTHER" id="PTHR48021">
    <property type="match status" value="1"/>
</dbReference>
<feature type="transmembrane region" description="Helical" evidence="5">
    <location>
        <begin position="21"/>
        <end position="41"/>
    </location>
</feature>
<evidence type="ECO:0000256" key="4">
    <source>
        <dbReference type="ARBA" id="ARBA00023136"/>
    </source>
</evidence>
<dbReference type="InterPro" id="IPR005828">
    <property type="entry name" value="MFS_sugar_transport-like"/>
</dbReference>
<gene>
    <name evidence="7" type="ORF">PVAND_012447</name>
</gene>
<feature type="transmembrane region" description="Helical" evidence="5">
    <location>
        <begin position="407"/>
        <end position="431"/>
    </location>
</feature>
<protein>
    <recommendedName>
        <fullName evidence="6">Major facilitator superfamily (MFS) profile domain-containing protein</fullName>
    </recommendedName>
</protein>
<evidence type="ECO:0000256" key="5">
    <source>
        <dbReference type="SAM" id="Phobius"/>
    </source>
</evidence>
<feature type="domain" description="Major facilitator superfamily (MFS) profile" evidence="6">
    <location>
        <begin position="13"/>
        <end position="498"/>
    </location>
</feature>
<sequence>MMNSTFREVLPQILAVFVKNILLIGFGMTLGFPTILIASLQNLSNNETDYNLLLNKEQISWISSLNLICVPLGCVFSGSFASFLGRRRSMQLVNIPIFISWIIFFYSNQVYHLYIALFLGGFSGGMLEAPVLTYVAEISIPKIRGMLAATGSTCVILGIFSQFLMATFLSWRSITLVSSCVPIVAVLLLCFVPESPHWLIMKKRKDEAKESLMWLRGWQKSFENVKKEFDELYSNLAQKANTGKKVTRIEAFKKRTFVFPYILCSLSFFIGHFSGMTTLQTYSVIIFSSLNAPMDKFMATTILGILELIGTIICVIFVKFVGKRKLSFFSTIGCGICFLLTAIYAIIISQTKSSIDSNDNFNLTIANTSNLINEIAETAMNVTKRSVDMSSTNLVDLNVSETSEYSWIPLSLLLTSALLSHSGIRLLPWILIGEVFPTEVRGIASGLSGGTGYVFGFLANKMFLSMISAFTLPGTFILYSCISFVGCLALFFILPETENRTLQEIEDHFSGKKTLSHKLIKTSTPVCEPFPKDFNIKTWKSNERFEEYLEQHKYDSNGTYDIRL</sequence>
<feature type="transmembrane region" description="Helical" evidence="5">
    <location>
        <begin position="113"/>
        <end position="135"/>
    </location>
</feature>
<evidence type="ECO:0000256" key="2">
    <source>
        <dbReference type="ARBA" id="ARBA00022692"/>
    </source>
</evidence>
<evidence type="ECO:0000256" key="1">
    <source>
        <dbReference type="ARBA" id="ARBA00004141"/>
    </source>
</evidence>
<dbReference type="Pfam" id="PF00083">
    <property type="entry name" value="Sugar_tr"/>
    <property type="match status" value="2"/>
</dbReference>
<feature type="transmembrane region" description="Helical" evidence="5">
    <location>
        <begin position="476"/>
        <end position="494"/>
    </location>
</feature>
<dbReference type="Gene3D" id="1.20.1250.20">
    <property type="entry name" value="MFS general substrate transporter like domains"/>
    <property type="match status" value="1"/>
</dbReference>
<dbReference type="InterPro" id="IPR005829">
    <property type="entry name" value="Sugar_transporter_CS"/>
</dbReference>
<dbReference type="InterPro" id="IPR050549">
    <property type="entry name" value="MFS_Trehalose_Transporter"/>
</dbReference>
<feature type="transmembrane region" description="Helical" evidence="5">
    <location>
        <begin position="443"/>
        <end position="464"/>
    </location>
</feature>
<dbReference type="OrthoDB" id="6133115at2759"/>
<keyword evidence="3 5" id="KW-1133">Transmembrane helix</keyword>
<dbReference type="GO" id="GO:0016020">
    <property type="term" value="C:membrane"/>
    <property type="evidence" value="ECO:0007669"/>
    <property type="project" value="UniProtKB-SubCell"/>
</dbReference>
<dbReference type="InterPro" id="IPR020846">
    <property type="entry name" value="MFS_dom"/>
</dbReference>